<dbReference type="PROSITE" id="PS50931">
    <property type="entry name" value="HTH_LYSR"/>
    <property type="match status" value="1"/>
</dbReference>
<protein>
    <recommendedName>
        <fullName evidence="5">HTH lysR-type domain-containing protein</fullName>
    </recommendedName>
</protein>
<comment type="similarity">
    <text evidence="1">Belongs to the LysR transcriptional regulatory family.</text>
</comment>
<dbReference type="Pfam" id="PF03466">
    <property type="entry name" value="LysR_substrate"/>
    <property type="match status" value="1"/>
</dbReference>
<dbReference type="InterPro" id="IPR000847">
    <property type="entry name" value="LysR_HTH_N"/>
</dbReference>
<dbReference type="FunFam" id="1.10.10.10:FF:000001">
    <property type="entry name" value="LysR family transcriptional regulator"/>
    <property type="match status" value="1"/>
</dbReference>
<dbReference type="InterPro" id="IPR005119">
    <property type="entry name" value="LysR_subst-bd"/>
</dbReference>
<dbReference type="PANTHER" id="PTHR30537:SF1">
    <property type="entry name" value="HTH-TYPE TRANSCRIPTIONAL REGULATOR PGRR"/>
    <property type="match status" value="1"/>
</dbReference>
<dbReference type="STRING" id="1385369.N825_32020"/>
<dbReference type="InterPro" id="IPR058163">
    <property type="entry name" value="LysR-type_TF_proteobact-type"/>
</dbReference>
<dbReference type="SUPFAM" id="SSF53850">
    <property type="entry name" value="Periplasmic binding protein-like II"/>
    <property type="match status" value="1"/>
</dbReference>
<accession>W9GWW6</accession>
<dbReference type="RefSeq" id="WP_037461553.1">
    <property type="nucleotide sequence ID" value="NZ_AVFL01000058.1"/>
</dbReference>
<evidence type="ECO:0000256" key="1">
    <source>
        <dbReference type="ARBA" id="ARBA00009437"/>
    </source>
</evidence>
<comment type="caution">
    <text evidence="6">The sequence shown here is derived from an EMBL/GenBank/DDBJ whole genome shotgun (WGS) entry which is preliminary data.</text>
</comment>
<dbReference type="GO" id="GO:0006351">
    <property type="term" value="P:DNA-templated transcription"/>
    <property type="evidence" value="ECO:0007669"/>
    <property type="project" value="TreeGrafter"/>
</dbReference>
<evidence type="ECO:0000259" key="5">
    <source>
        <dbReference type="PROSITE" id="PS50931"/>
    </source>
</evidence>
<dbReference type="InterPro" id="IPR036388">
    <property type="entry name" value="WH-like_DNA-bd_sf"/>
</dbReference>
<evidence type="ECO:0000256" key="2">
    <source>
        <dbReference type="ARBA" id="ARBA00023015"/>
    </source>
</evidence>
<keyword evidence="3" id="KW-0238">DNA-binding</keyword>
<sequence length="299" mass="32162">MDRDLWSGLAVFAEIVEAGSFAKAATRMGLSPSALSHAMRALEAKVGIRLLDRTTRSLAPTEAGGNLLLQLRPALACVESALGALDAGRLRPAGRIRVNAHRMAAVHVVLPRLAAFADQCPDVTVELIVNDGLVDIVAERFDCGVRHEGQLQRDMISVRISGPVPLAFVAAPSYLASRAAPKAPDELGRHRCICYRYTSAGTMHVWEFVSGERILQQLVPGSFVTNDVDVMRDAAVGGVGVACLPVPHVLEHLTSGSLVEVLTGWAPILPPNHLYFPNRRQPSAAFQAFVETMRNPAKV</sequence>
<dbReference type="Gene3D" id="1.10.10.10">
    <property type="entry name" value="Winged helix-like DNA-binding domain superfamily/Winged helix DNA-binding domain"/>
    <property type="match status" value="1"/>
</dbReference>
<evidence type="ECO:0000313" key="6">
    <source>
        <dbReference type="EMBL" id="EWY35983.1"/>
    </source>
</evidence>
<dbReference type="SUPFAM" id="SSF46785">
    <property type="entry name" value="Winged helix' DNA-binding domain"/>
    <property type="match status" value="1"/>
</dbReference>
<organism evidence="6 7">
    <name type="scientific">Skermanella stibiiresistens SB22</name>
    <dbReference type="NCBI Taxonomy" id="1385369"/>
    <lineage>
        <taxon>Bacteria</taxon>
        <taxon>Pseudomonadati</taxon>
        <taxon>Pseudomonadota</taxon>
        <taxon>Alphaproteobacteria</taxon>
        <taxon>Rhodospirillales</taxon>
        <taxon>Azospirillaceae</taxon>
        <taxon>Skermanella</taxon>
    </lineage>
</organism>
<dbReference type="Pfam" id="PF00126">
    <property type="entry name" value="HTH_1"/>
    <property type="match status" value="1"/>
</dbReference>
<dbReference type="AlphaFoldDB" id="W9GWW6"/>
<dbReference type="EMBL" id="AVFL01000058">
    <property type="protein sequence ID" value="EWY35983.1"/>
    <property type="molecule type" value="Genomic_DNA"/>
</dbReference>
<dbReference type="GO" id="GO:0003700">
    <property type="term" value="F:DNA-binding transcription factor activity"/>
    <property type="evidence" value="ECO:0007669"/>
    <property type="project" value="InterPro"/>
</dbReference>
<dbReference type="Proteomes" id="UP000019486">
    <property type="component" value="Unassembled WGS sequence"/>
</dbReference>
<evidence type="ECO:0000256" key="4">
    <source>
        <dbReference type="ARBA" id="ARBA00023163"/>
    </source>
</evidence>
<keyword evidence="2" id="KW-0805">Transcription regulation</keyword>
<dbReference type="InterPro" id="IPR036390">
    <property type="entry name" value="WH_DNA-bd_sf"/>
</dbReference>
<evidence type="ECO:0000313" key="7">
    <source>
        <dbReference type="Proteomes" id="UP000019486"/>
    </source>
</evidence>
<gene>
    <name evidence="6" type="ORF">N825_32020</name>
</gene>
<keyword evidence="7" id="KW-1185">Reference proteome</keyword>
<dbReference type="PANTHER" id="PTHR30537">
    <property type="entry name" value="HTH-TYPE TRANSCRIPTIONAL REGULATOR"/>
    <property type="match status" value="1"/>
</dbReference>
<dbReference type="OrthoDB" id="9812435at2"/>
<dbReference type="Gene3D" id="3.40.190.290">
    <property type="match status" value="1"/>
</dbReference>
<reference evidence="6 7" key="1">
    <citation type="submission" date="2013-08" db="EMBL/GenBank/DDBJ databases">
        <title>The genome sequence of Skermanella stibiiresistens.</title>
        <authorList>
            <person name="Zhu W."/>
            <person name="Wang G."/>
        </authorList>
    </citation>
    <scope>NUCLEOTIDE SEQUENCE [LARGE SCALE GENOMIC DNA]</scope>
    <source>
        <strain evidence="6 7">SB22</strain>
    </source>
</reference>
<name>W9GWW6_9PROT</name>
<dbReference type="GO" id="GO:0043565">
    <property type="term" value="F:sequence-specific DNA binding"/>
    <property type="evidence" value="ECO:0007669"/>
    <property type="project" value="TreeGrafter"/>
</dbReference>
<keyword evidence="4" id="KW-0804">Transcription</keyword>
<feature type="domain" description="HTH lysR-type" evidence="5">
    <location>
        <begin position="1"/>
        <end position="61"/>
    </location>
</feature>
<evidence type="ECO:0000256" key="3">
    <source>
        <dbReference type="ARBA" id="ARBA00023125"/>
    </source>
</evidence>
<proteinExistence type="inferred from homology"/>
<dbReference type="PATRIC" id="fig|1385369.3.peg.6990"/>